<name>A0AC35GTL6_9BILA</name>
<protein>
    <submittedName>
        <fullName evidence="2">CENP-V/GFA domain-containing protein</fullName>
    </submittedName>
</protein>
<dbReference type="WBParaSite" id="PS1159_v2.g8516.t1">
    <property type="protein sequence ID" value="PS1159_v2.g8516.t1"/>
    <property type="gene ID" value="PS1159_v2.g8516"/>
</dbReference>
<evidence type="ECO:0000313" key="2">
    <source>
        <dbReference type="WBParaSite" id="PS1159_v2.g8516.t1"/>
    </source>
</evidence>
<dbReference type="Proteomes" id="UP000887580">
    <property type="component" value="Unplaced"/>
</dbReference>
<reference evidence="2" key="1">
    <citation type="submission" date="2022-11" db="UniProtKB">
        <authorList>
            <consortium name="WormBaseParasite"/>
        </authorList>
    </citation>
    <scope>IDENTIFICATION</scope>
</reference>
<sequence length="104" mass="11765">MAFSCSICNKKQNFSFIVSNKNFNLLKGEDNLTTYTFNTGIAKHKFCKICGVQSFYIPRSNPDSIAIMPHCIDSNTVEKITQNVFNGQEWEKSMTNEAPKPFDG</sequence>
<evidence type="ECO:0000313" key="1">
    <source>
        <dbReference type="Proteomes" id="UP000887580"/>
    </source>
</evidence>
<proteinExistence type="predicted"/>
<organism evidence="1 2">
    <name type="scientific">Panagrolaimus sp. PS1159</name>
    <dbReference type="NCBI Taxonomy" id="55785"/>
    <lineage>
        <taxon>Eukaryota</taxon>
        <taxon>Metazoa</taxon>
        <taxon>Ecdysozoa</taxon>
        <taxon>Nematoda</taxon>
        <taxon>Chromadorea</taxon>
        <taxon>Rhabditida</taxon>
        <taxon>Tylenchina</taxon>
        <taxon>Panagrolaimomorpha</taxon>
        <taxon>Panagrolaimoidea</taxon>
        <taxon>Panagrolaimidae</taxon>
        <taxon>Panagrolaimus</taxon>
    </lineage>
</organism>
<accession>A0AC35GTL6</accession>